<dbReference type="KEGG" id="hro:HELRODRAFT_69844"/>
<evidence type="ECO:0000313" key="8">
    <source>
        <dbReference type="EnsemblMetazoa" id="HelroP69844"/>
    </source>
</evidence>
<dbReference type="PRINTS" id="PR00302">
    <property type="entry name" value="LUPUSLA"/>
</dbReference>
<dbReference type="EMBL" id="AMQM01002001">
    <property type="status" value="NOT_ANNOTATED_CDS"/>
    <property type="molecule type" value="Genomic_DNA"/>
</dbReference>
<dbReference type="PANTHER" id="PTHR22792:SF166">
    <property type="entry name" value="LUPUS LA PROTEIN HOMOLOG"/>
    <property type="match status" value="1"/>
</dbReference>
<dbReference type="RefSeq" id="XP_009028864.1">
    <property type="nucleotide sequence ID" value="XM_009030616.1"/>
</dbReference>
<dbReference type="GO" id="GO:0010494">
    <property type="term" value="C:cytoplasmic stress granule"/>
    <property type="evidence" value="ECO:0000318"/>
    <property type="project" value="GO_Central"/>
</dbReference>
<keyword evidence="3" id="KW-0539">Nucleus</keyword>
<dbReference type="HOGENOM" id="CLU_043291_1_1_1"/>
<dbReference type="EnsemblMetazoa" id="HelroT69844">
    <property type="protein sequence ID" value="HelroP69844"/>
    <property type="gene ID" value="HelroG69844"/>
</dbReference>
<keyword evidence="2 4" id="KW-0694">RNA-binding</keyword>
<dbReference type="InterPro" id="IPR036388">
    <property type="entry name" value="WH-like_DNA-bd_sf"/>
</dbReference>
<dbReference type="GO" id="GO:0045727">
    <property type="term" value="P:positive regulation of translation"/>
    <property type="evidence" value="ECO:0000318"/>
    <property type="project" value="GO_Central"/>
</dbReference>
<dbReference type="SMART" id="SM00715">
    <property type="entry name" value="LA"/>
    <property type="match status" value="1"/>
</dbReference>
<dbReference type="GO" id="GO:0008033">
    <property type="term" value="P:tRNA processing"/>
    <property type="evidence" value="ECO:0000318"/>
    <property type="project" value="GO_Central"/>
</dbReference>
<protein>
    <recommendedName>
        <fullName evidence="10">HTH La-type RNA-binding domain-containing protein</fullName>
    </recommendedName>
</protein>
<dbReference type="Proteomes" id="UP000015101">
    <property type="component" value="Unassembled WGS sequence"/>
</dbReference>
<keyword evidence="9" id="KW-1185">Reference proteome</keyword>
<dbReference type="Pfam" id="PF00076">
    <property type="entry name" value="RRM_1"/>
    <property type="match status" value="1"/>
</dbReference>
<dbReference type="CTD" id="20214387"/>
<dbReference type="AlphaFoldDB" id="T1FZY9"/>
<name>T1FZY9_HELRO</name>
<dbReference type="OrthoDB" id="439993at2759"/>
<dbReference type="GO" id="GO:1990904">
    <property type="term" value="C:ribonucleoprotein complex"/>
    <property type="evidence" value="ECO:0007669"/>
    <property type="project" value="InterPro"/>
</dbReference>
<dbReference type="GO" id="GO:0005829">
    <property type="term" value="C:cytosol"/>
    <property type="evidence" value="ECO:0000318"/>
    <property type="project" value="GO_Central"/>
</dbReference>
<evidence type="ECO:0000313" key="7">
    <source>
        <dbReference type="EMBL" id="ESN93098.1"/>
    </source>
</evidence>
<dbReference type="InterPro" id="IPR012677">
    <property type="entry name" value="Nucleotide-bd_a/b_plait_sf"/>
</dbReference>
<evidence type="ECO:0000256" key="4">
    <source>
        <dbReference type="PROSITE-ProRule" id="PRU00332"/>
    </source>
</evidence>
<dbReference type="PROSITE" id="PS50102">
    <property type="entry name" value="RRM"/>
    <property type="match status" value="1"/>
</dbReference>
<evidence type="ECO:0000256" key="3">
    <source>
        <dbReference type="ARBA" id="ARBA00023242"/>
    </source>
</evidence>
<evidence type="ECO:0000259" key="5">
    <source>
        <dbReference type="PROSITE" id="PS50102"/>
    </source>
</evidence>
<dbReference type="InParanoid" id="T1FZY9"/>
<dbReference type="EMBL" id="KB097639">
    <property type="protein sequence ID" value="ESN93098.1"/>
    <property type="molecule type" value="Genomic_DNA"/>
</dbReference>
<dbReference type="Pfam" id="PF05383">
    <property type="entry name" value="La"/>
    <property type="match status" value="1"/>
</dbReference>
<dbReference type="InterPro" id="IPR045180">
    <property type="entry name" value="La_dom_prot"/>
</dbReference>
<dbReference type="eggNOG" id="KOG4213">
    <property type="taxonomic scope" value="Eukaryota"/>
</dbReference>
<sequence>QYYFGDSNLARDKFLLEQIKLDDGWVSMETLLKFNRLKQITEDPAVVVDALKKSTAGLIEISEDKLKIRRDPSKPLPTSTKDSAEESKQRTIYAKGFPLDAKLDDLMEFFEKFGQVEHVCMRRDFKKSFKGSCFVTYKTKEDADNFIKSENTKYSDDVEMIKHYK</sequence>
<proteinExistence type="predicted"/>
<dbReference type="GeneID" id="20214387"/>
<evidence type="ECO:0000256" key="1">
    <source>
        <dbReference type="ARBA" id="ARBA00004123"/>
    </source>
</evidence>
<dbReference type="GO" id="GO:0005634">
    <property type="term" value="C:nucleus"/>
    <property type="evidence" value="ECO:0000318"/>
    <property type="project" value="GO_Central"/>
</dbReference>
<dbReference type="SUPFAM" id="SSF54928">
    <property type="entry name" value="RNA-binding domain, RBD"/>
    <property type="match status" value="1"/>
</dbReference>
<dbReference type="InterPro" id="IPR035979">
    <property type="entry name" value="RBD_domain_sf"/>
</dbReference>
<dbReference type="STRING" id="6412.T1FZY9"/>
<dbReference type="InterPro" id="IPR006630">
    <property type="entry name" value="La_HTH"/>
</dbReference>
<dbReference type="InterPro" id="IPR036390">
    <property type="entry name" value="WH_DNA-bd_sf"/>
</dbReference>
<dbReference type="InterPro" id="IPR000504">
    <property type="entry name" value="RRM_dom"/>
</dbReference>
<evidence type="ECO:0000313" key="9">
    <source>
        <dbReference type="Proteomes" id="UP000015101"/>
    </source>
</evidence>
<feature type="domain" description="HTH La-type RNA-binding" evidence="6">
    <location>
        <begin position="1"/>
        <end position="78"/>
    </location>
</feature>
<reference evidence="8" key="3">
    <citation type="submission" date="2015-06" db="UniProtKB">
        <authorList>
            <consortium name="EnsemblMetazoa"/>
        </authorList>
    </citation>
    <scope>IDENTIFICATION</scope>
</reference>
<evidence type="ECO:0008006" key="10">
    <source>
        <dbReference type="Google" id="ProtNLM"/>
    </source>
</evidence>
<dbReference type="SMART" id="SM00360">
    <property type="entry name" value="RRM"/>
    <property type="match status" value="1"/>
</dbReference>
<evidence type="ECO:0000256" key="2">
    <source>
        <dbReference type="ARBA" id="ARBA00022884"/>
    </source>
</evidence>
<dbReference type="GO" id="GO:0003729">
    <property type="term" value="F:mRNA binding"/>
    <property type="evidence" value="ECO:0000318"/>
    <property type="project" value="GO_Central"/>
</dbReference>
<gene>
    <name evidence="8" type="primary">20214387</name>
    <name evidence="7" type="ORF">HELRODRAFT_69844</name>
</gene>
<feature type="domain" description="RRM" evidence="5">
    <location>
        <begin position="90"/>
        <end position="165"/>
    </location>
</feature>
<dbReference type="PANTHER" id="PTHR22792">
    <property type="entry name" value="LUPUS LA PROTEIN-RELATED"/>
    <property type="match status" value="1"/>
</dbReference>
<dbReference type="OMA" id="WTFIMDI"/>
<reference evidence="7 9" key="2">
    <citation type="journal article" date="2013" name="Nature">
        <title>Insights into bilaterian evolution from three spiralian genomes.</title>
        <authorList>
            <person name="Simakov O."/>
            <person name="Marletaz F."/>
            <person name="Cho S.J."/>
            <person name="Edsinger-Gonzales E."/>
            <person name="Havlak P."/>
            <person name="Hellsten U."/>
            <person name="Kuo D.H."/>
            <person name="Larsson T."/>
            <person name="Lv J."/>
            <person name="Arendt D."/>
            <person name="Savage R."/>
            <person name="Osoegawa K."/>
            <person name="de Jong P."/>
            <person name="Grimwood J."/>
            <person name="Chapman J.A."/>
            <person name="Shapiro H."/>
            <person name="Aerts A."/>
            <person name="Otillar R.P."/>
            <person name="Terry A.Y."/>
            <person name="Boore J.L."/>
            <person name="Grigoriev I.V."/>
            <person name="Lindberg D.R."/>
            <person name="Seaver E.C."/>
            <person name="Weisblat D.A."/>
            <person name="Putnam N.H."/>
            <person name="Rokhsar D.S."/>
        </authorList>
    </citation>
    <scope>NUCLEOTIDE SEQUENCE</scope>
</reference>
<organism evidence="8 9">
    <name type="scientific">Helobdella robusta</name>
    <name type="common">Californian leech</name>
    <dbReference type="NCBI Taxonomy" id="6412"/>
    <lineage>
        <taxon>Eukaryota</taxon>
        <taxon>Metazoa</taxon>
        <taxon>Spiralia</taxon>
        <taxon>Lophotrochozoa</taxon>
        <taxon>Annelida</taxon>
        <taxon>Clitellata</taxon>
        <taxon>Hirudinea</taxon>
        <taxon>Rhynchobdellida</taxon>
        <taxon>Glossiphoniidae</taxon>
        <taxon>Helobdella</taxon>
    </lineage>
</organism>
<dbReference type="PROSITE" id="PS50961">
    <property type="entry name" value="HTH_LA"/>
    <property type="match status" value="1"/>
</dbReference>
<dbReference type="SUPFAM" id="SSF46785">
    <property type="entry name" value="Winged helix' DNA-binding domain"/>
    <property type="match status" value="1"/>
</dbReference>
<accession>T1FZY9</accession>
<dbReference type="InterPro" id="IPR002344">
    <property type="entry name" value="Lupus_La"/>
</dbReference>
<dbReference type="Gene3D" id="1.10.10.10">
    <property type="entry name" value="Winged helix-like DNA-binding domain superfamily/Winged helix DNA-binding domain"/>
    <property type="match status" value="1"/>
</dbReference>
<comment type="subcellular location">
    <subcellularLocation>
        <location evidence="1">Nucleus</location>
    </subcellularLocation>
</comment>
<dbReference type="CDD" id="cd12291">
    <property type="entry name" value="RRM1_La"/>
    <property type="match status" value="1"/>
</dbReference>
<evidence type="ECO:0000259" key="6">
    <source>
        <dbReference type="PROSITE" id="PS50961"/>
    </source>
</evidence>
<reference evidence="9" key="1">
    <citation type="submission" date="2012-12" db="EMBL/GenBank/DDBJ databases">
        <authorList>
            <person name="Hellsten U."/>
            <person name="Grimwood J."/>
            <person name="Chapman J.A."/>
            <person name="Shapiro H."/>
            <person name="Aerts A."/>
            <person name="Otillar R.P."/>
            <person name="Terry A.Y."/>
            <person name="Boore J.L."/>
            <person name="Simakov O."/>
            <person name="Marletaz F."/>
            <person name="Cho S.-J."/>
            <person name="Edsinger-Gonzales E."/>
            <person name="Havlak P."/>
            <person name="Kuo D.-H."/>
            <person name="Larsson T."/>
            <person name="Lv J."/>
            <person name="Arendt D."/>
            <person name="Savage R."/>
            <person name="Osoegawa K."/>
            <person name="de Jong P."/>
            <person name="Lindberg D.R."/>
            <person name="Seaver E.C."/>
            <person name="Weisblat D.A."/>
            <person name="Putnam N.H."/>
            <person name="Grigoriev I.V."/>
            <person name="Rokhsar D.S."/>
        </authorList>
    </citation>
    <scope>NUCLEOTIDE SEQUENCE</scope>
</reference>
<dbReference type="Gene3D" id="3.30.70.330">
    <property type="match status" value="1"/>
</dbReference>